<evidence type="ECO:0000256" key="11">
    <source>
        <dbReference type="HAMAP-Rule" id="MF_03199"/>
    </source>
</evidence>
<dbReference type="GO" id="GO:0005789">
    <property type="term" value="C:endoplasmic reticulum membrane"/>
    <property type="evidence" value="ECO:0007669"/>
    <property type="project" value="UniProtKB-SubCell"/>
</dbReference>
<organism evidence="15 16">
    <name type="scientific">Obba rivulosa</name>
    <dbReference type="NCBI Taxonomy" id="1052685"/>
    <lineage>
        <taxon>Eukaryota</taxon>
        <taxon>Fungi</taxon>
        <taxon>Dikarya</taxon>
        <taxon>Basidiomycota</taxon>
        <taxon>Agaricomycotina</taxon>
        <taxon>Agaricomycetes</taxon>
        <taxon>Polyporales</taxon>
        <taxon>Gelatoporiaceae</taxon>
        <taxon>Obba</taxon>
    </lineage>
</organism>
<evidence type="ECO:0000256" key="3">
    <source>
        <dbReference type="ARBA" id="ARBA00022692"/>
    </source>
</evidence>
<feature type="active site" description="S-palmitoyl cysteine intermediate" evidence="11">
    <location>
        <position position="124"/>
    </location>
</feature>
<dbReference type="Proteomes" id="UP000250043">
    <property type="component" value="Unassembled WGS sequence"/>
</dbReference>
<comment type="similarity">
    <text evidence="11">Belongs to the DHHC palmitoyltransferase family. PFA4 subfamily.</text>
</comment>
<evidence type="ECO:0000256" key="4">
    <source>
        <dbReference type="ARBA" id="ARBA00022824"/>
    </source>
</evidence>
<keyword evidence="8 11" id="KW-0449">Lipoprotein</keyword>
<proteinExistence type="inferred from homology"/>
<comment type="subcellular location">
    <subcellularLocation>
        <location evidence="11">Endoplasmic reticulum membrane</location>
        <topology evidence="11">Multi-pass membrane protein</topology>
    </subcellularLocation>
    <subcellularLocation>
        <location evidence="1">Membrane</location>
        <topology evidence="1">Multi-pass membrane protein</topology>
    </subcellularLocation>
</comment>
<dbReference type="Pfam" id="PF01529">
    <property type="entry name" value="DHHC"/>
    <property type="match status" value="1"/>
</dbReference>
<evidence type="ECO:0000256" key="8">
    <source>
        <dbReference type="ARBA" id="ARBA00023288"/>
    </source>
</evidence>
<feature type="domain" description="Palmitoyltransferase DHHC" evidence="14">
    <location>
        <begin position="92"/>
        <end position="218"/>
    </location>
</feature>
<evidence type="ECO:0000256" key="13">
    <source>
        <dbReference type="SAM" id="MobiDB-lite"/>
    </source>
</evidence>
<comment type="function">
    <text evidence="11">Mediates the reversible addition of palmitate to target proteins, thereby regulating their membrane association and biological function.</text>
</comment>
<dbReference type="InterPro" id="IPR039859">
    <property type="entry name" value="PFA4/ZDH16/20/ERF2-like"/>
</dbReference>
<evidence type="ECO:0000256" key="10">
    <source>
        <dbReference type="ARBA" id="ARBA00048048"/>
    </source>
</evidence>
<dbReference type="EC" id="2.3.1.225" evidence="11"/>
<comment type="catalytic activity">
    <reaction evidence="10 11 12">
        <text>L-cysteinyl-[protein] + hexadecanoyl-CoA = S-hexadecanoyl-L-cysteinyl-[protein] + CoA</text>
        <dbReference type="Rhea" id="RHEA:36683"/>
        <dbReference type="Rhea" id="RHEA-COMP:10131"/>
        <dbReference type="Rhea" id="RHEA-COMP:11032"/>
        <dbReference type="ChEBI" id="CHEBI:29950"/>
        <dbReference type="ChEBI" id="CHEBI:57287"/>
        <dbReference type="ChEBI" id="CHEBI:57379"/>
        <dbReference type="ChEBI" id="CHEBI:74151"/>
        <dbReference type="EC" id="2.3.1.225"/>
    </reaction>
</comment>
<evidence type="ECO:0000256" key="1">
    <source>
        <dbReference type="ARBA" id="ARBA00004141"/>
    </source>
</evidence>
<dbReference type="GO" id="GO:0019706">
    <property type="term" value="F:protein-cysteine S-palmitoyltransferase activity"/>
    <property type="evidence" value="ECO:0007669"/>
    <property type="project" value="UniProtKB-UniRule"/>
</dbReference>
<name>A0A8E2AWF3_9APHY</name>
<accession>A0A8E2AWF3</accession>
<dbReference type="HAMAP" id="MF_03199">
    <property type="entry name" value="DHHC_PAT_PFA4"/>
    <property type="match status" value="1"/>
</dbReference>
<evidence type="ECO:0000256" key="12">
    <source>
        <dbReference type="RuleBase" id="RU079119"/>
    </source>
</evidence>
<dbReference type="PROSITE" id="PS50216">
    <property type="entry name" value="DHHC"/>
    <property type="match status" value="1"/>
</dbReference>
<feature type="region of interest" description="Disordered" evidence="13">
    <location>
        <begin position="409"/>
        <end position="437"/>
    </location>
</feature>
<sequence>MGRLTGRLFVGFTVCLICFISYSPQIFVIWPWYGHELSVELLALLIPFNILVGMLLWNYYLCAVTDPGGVPSSWQPDFQDRDGYEVKKLTRGPRYCRNCESYKPPRAHHCRQCKRCVLRMDHHCPWVNNCVGHFNYGHFIRFLFYVDLACSYHFAMLTRRVYAATSGRYWDFLSGKELIFIILNYTTCIPVLLAVGGFSLYHFYCLLSNTTTIEGWEKDKVATLVRHGKIREVKFPYNLGVKRNLMSVLGNNPLYWCWPTVPPGTGLKYQLAVADDPDAQSWPPQDPTKQYIEDDPDHELKLPPSPWTYENGSFNPSLQPSNPLRARSKARGKASSRGAVSAVPPWHPDYSTSRGDEHRSVSPSSSRYTSSNEEEDYEVGFEVRGDVRARRGSEGLEVKPIDREAMFRRHIENRTEEPGRYQRYIPEPPSETESDDELVPLAQKIEEWRTVASRP</sequence>
<evidence type="ECO:0000259" key="14">
    <source>
        <dbReference type="Pfam" id="PF01529"/>
    </source>
</evidence>
<keyword evidence="5 11" id="KW-1133">Transmembrane helix</keyword>
<keyword evidence="3 11" id="KW-0812">Transmembrane</keyword>
<gene>
    <name evidence="11" type="primary">PFA4</name>
    <name evidence="15" type="ORF">OBBRIDRAFT_760977</name>
</gene>
<evidence type="ECO:0000256" key="7">
    <source>
        <dbReference type="ARBA" id="ARBA00023139"/>
    </source>
</evidence>
<comment type="caution">
    <text evidence="11">Lacks conserved residue(s) required for the propagation of feature annotation.</text>
</comment>
<comment type="domain">
    <text evidence="11 12">The DHHC domain is required for palmitoyltransferase activity.</text>
</comment>
<dbReference type="EMBL" id="KV722517">
    <property type="protein sequence ID" value="OCH86655.1"/>
    <property type="molecule type" value="Genomic_DNA"/>
</dbReference>
<feature type="compositionally biased region" description="Low complexity" evidence="13">
    <location>
        <begin position="361"/>
        <end position="371"/>
    </location>
</feature>
<feature type="transmembrane region" description="Helical" evidence="11 12">
    <location>
        <begin position="41"/>
        <end position="60"/>
    </location>
</feature>
<reference evidence="15 16" key="1">
    <citation type="submission" date="2016-07" db="EMBL/GenBank/DDBJ databases">
        <title>Draft genome of the white-rot fungus Obba rivulosa 3A-2.</title>
        <authorList>
            <consortium name="DOE Joint Genome Institute"/>
            <person name="Miettinen O."/>
            <person name="Riley R."/>
            <person name="Acob R."/>
            <person name="Barry K."/>
            <person name="Cullen D."/>
            <person name="De Vries R."/>
            <person name="Hainaut M."/>
            <person name="Hatakka A."/>
            <person name="Henrissat B."/>
            <person name="Hilden K."/>
            <person name="Kuo R."/>
            <person name="Labutti K."/>
            <person name="Lipzen A."/>
            <person name="Makela M.R."/>
            <person name="Sandor L."/>
            <person name="Spatafora J.W."/>
            <person name="Grigoriev I.V."/>
            <person name="Hibbett D.S."/>
        </authorList>
    </citation>
    <scope>NUCLEOTIDE SEQUENCE [LARGE SCALE GENOMIC DNA]</scope>
    <source>
        <strain evidence="15 16">3A-2</strain>
    </source>
</reference>
<evidence type="ECO:0000256" key="5">
    <source>
        <dbReference type="ARBA" id="ARBA00022989"/>
    </source>
</evidence>
<evidence type="ECO:0000256" key="9">
    <source>
        <dbReference type="ARBA" id="ARBA00023315"/>
    </source>
</evidence>
<evidence type="ECO:0000313" key="16">
    <source>
        <dbReference type="Proteomes" id="UP000250043"/>
    </source>
</evidence>
<keyword evidence="9 11" id="KW-0012">Acyltransferase</keyword>
<evidence type="ECO:0000313" key="15">
    <source>
        <dbReference type="EMBL" id="OCH86655.1"/>
    </source>
</evidence>
<keyword evidence="6 11" id="KW-0472">Membrane</keyword>
<dbReference type="AlphaFoldDB" id="A0A8E2AWF3"/>
<feature type="compositionally biased region" description="Basic and acidic residues" evidence="13">
    <location>
        <begin position="409"/>
        <end position="420"/>
    </location>
</feature>
<dbReference type="InterPro" id="IPR001594">
    <property type="entry name" value="Palmitoyltrfase_DHHC"/>
</dbReference>
<protein>
    <recommendedName>
        <fullName evidence="11">Palmitoyltransferase PFA4</fullName>
        <ecNumber evidence="11">2.3.1.225</ecNumber>
    </recommendedName>
    <alternativeName>
        <fullName evidence="11">Protein S-acyltransferase</fullName>
        <shortName evidence="11">PAT</shortName>
    </alternativeName>
    <alternativeName>
        <fullName evidence="11">Protein fatty acyltransferase 4</fullName>
    </alternativeName>
</protein>
<keyword evidence="16" id="KW-1185">Reference proteome</keyword>
<dbReference type="OrthoDB" id="331948at2759"/>
<feature type="transmembrane region" description="Helical" evidence="11 12">
    <location>
        <begin position="178"/>
        <end position="204"/>
    </location>
</feature>
<keyword evidence="7 11" id="KW-0564">Palmitate</keyword>
<dbReference type="InterPro" id="IPR033682">
    <property type="entry name" value="PFA4"/>
</dbReference>
<feature type="transmembrane region" description="Helical" evidence="11 12">
    <location>
        <begin position="6"/>
        <end position="29"/>
    </location>
</feature>
<evidence type="ECO:0000256" key="2">
    <source>
        <dbReference type="ARBA" id="ARBA00022679"/>
    </source>
</evidence>
<evidence type="ECO:0000256" key="6">
    <source>
        <dbReference type="ARBA" id="ARBA00023136"/>
    </source>
</evidence>
<keyword evidence="4 11" id="KW-0256">Endoplasmic reticulum</keyword>
<dbReference type="PANTHER" id="PTHR12246">
    <property type="entry name" value="PALMITOYLTRANSFERASE ZDHHC16"/>
    <property type="match status" value="1"/>
</dbReference>
<feature type="region of interest" description="Disordered" evidence="13">
    <location>
        <begin position="277"/>
        <end position="379"/>
    </location>
</feature>
<feature type="compositionally biased region" description="Polar residues" evidence="13">
    <location>
        <begin position="308"/>
        <end position="322"/>
    </location>
</feature>
<keyword evidence="2 11" id="KW-0808">Transferase</keyword>